<name>A0A5A7PH55_STRAF</name>
<sequence>MPNKVIYQLLGHQNLKTYVITWPSYPMMQIDALAAVLNGFLSIAGIHPSDNENGNGDSLQHGHGFTCRAPEFIEVENSNEDCLNYTQSSLDMASKFKNDEHDRDDFGELGI</sequence>
<gene>
    <name evidence="1" type="ORF">STAS_08028</name>
</gene>
<dbReference type="EMBL" id="BKCP01004528">
    <property type="protein sequence ID" value="GER31981.1"/>
    <property type="molecule type" value="Genomic_DNA"/>
</dbReference>
<evidence type="ECO:0000313" key="1">
    <source>
        <dbReference type="EMBL" id="GER31981.1"/>
    </source>
</evidence>
<dbReference type="Proteomes" id="UP000325081">
    <property type="component" value="Unassembled WGS sequence"/>
</dbReference>
<dbReference type="AlphaFoldDB" id="A0A5A7PH55"/>
<accession>A0A5A7PH55</accession>
<proteinExistence type="predicted"/>
<keyword evidence="2" id="KW-1185">Reference proteome</keyword>
<comment type="caution">
    <text evidence="1">The sequence shown here is derived from an EMBL/GenBank/DDBJ whole genome shotgun (WGS) entry which is preliminary data.</text>
</comment>
<protein>
    <submittedName>
        <fullName evidence="1">Zinc finger protein with KRAB and SCAN domains 1</fullName>
    </submittedName>
</protein>
<evidence type="ECO:0000313" key="2">
    <source>
        <dbReference type="Proteomes" id="UP000325081"/>
    </source>
</evidence>
<organism evidence="1 2">
    <name type="scientific">Striga asiatica</name>
    <name type="common">Asiatic witchweed</name>
    <name type="synonym">Buchnera asiatica</name>
    <dbReference type="NCBI Taxonomy" id="4170"/>
    <lineage>
        <taxon>Eukaryota</taxon>
        <taxon>Viridiplantae</taxon>
        <taxon>Streptophyta</taxon>
        <taxon>Embryophyta</taxon>
        <taxon>Tracheophyta</taxon>
        <taxon>Spermatophyta</taxon>
        <taxon>Magnoliopsida</taxon>
        <taxon>eudicotyledons</taxon>
        <taxon>Gunneridae</taxon>
        <taxon>Pentapetalae</taxon>
        <taxon>asterids</taxon>
        <taxon>lamiids</taxon>
        <taxon>Lamiales</taxon>
        <taxon>Orobanchaceae</taxon>
        <taxon>Buchnereae</taxon>
        <taxon>Striga</taxon>
    </lineage>
</organism>
<reference evidence="2" key="1">
    <citation type="journal article" date="2019" name="Curr. Biol.">
        <title>Genome Sequence of Striga asiatica Provides Insight into the Evolution of Plant Parasitism.</title>
        <authorList>
            <person name="Yoshida S."/>
            <person name="Kim S."/>
            <person name="Wafula E.K."/>
            <person name="Tanskanen J."/>
            <person name="Kim Y.M."/>
            <person name="Honaas L."/>
            <person name="Yang Z."/>
            <person name="Spallek T."/>
            <person name="Conn C.E."/>
            <person name="Ichihashi Y."/>
            <person name="Cheong K."/>
            <person name="Cui S."/>
            <person name="Der J.P."/>
            <person name="Gundlach H."/>
            <person name="Jiao Y."/>
            <person name="Hori C."/>
            <person name="Ishida J.K."/>
            <person name="Kasahara H."/>
            <person name="Kiba T."/>
            <person name="Kim M.S."/>
            <person name="Koo N."/>
            <person name="Laohavisit A."/>
            <person name="Lee Y.H."/>
            <person name="Lumba S."/>
            <person name="McCourt P."/>
            <person name="Mortimer J.C."/>
            <person name="Mutuku J.M."/>
            <person name="Nomura T."/>
            <person name="Sasaki-Sekimoto Y."/>
            <person name="Seto Y."/>
            <person name="Wang Y."/>
            <person name="Wakatake T."/>
            <person name="Sakakibara H."/>
            <person name="Demura T."/>
            <person name="Yamaguchi S."/>
            <person name="Yoneyama K."/>
            <person name="Manabe R.I."/>
            <person name="Nelson D.C."/>
            <person name="Schulman A.H."/>
            <person name="Timko M.P."/>
            <person name="dePamphilis C.W."/>
            <person name="Choi D."/>
            <person name="Shirasu K."/>
        </authorList>
    </citation>
    <scope>NUCLEOTIDE SEQUENCE [LARGE SCALE GENOMIC DNA]</scope>
    <source>
        <strain evidence="2">cv. UVA1</strain>
    </source>
</reference>